<dbReference type="SUPFAM" id="SSF55315">
    <property type="entry name" value="L30e-like"/>
    <property type="match status" value="1"/>
</dbReference>
<dbReference type="EMBL" id="KK852779">
    <property type="protein sequence ID" value="KDR16706.1"/>
    <property type="molecule type" value="Genomic_DNA"/>
</dbReference>
<evidence type="ECO:0000313" key="3">
    <source>
        <dbReference type="EMBL" id="KDR16706.1"/>
    </source>
</evidence>
<evidence type="ECO:0000256" key="1">
    <source>
        <dbReference type="ARBA" id="ARBA00007361"/>
    </source>
</evidence>
<dbReference type="Gene3D" id="3.30.1330.30">
    <property type="match status" value="1"/>
</dbReference>
<evidence type="ECO:0000313" key="4">
    <source>
        <dbReference type="Proteomes" id="UP000027135"/>
    </source>
</evidence>
<protein>
    <submittedName>
        <fullName evidence="3">Growth arrest and DNA-damage-inducible protein GADD45 gamma</fullName>
    </submittedName>
</protein>
<dbReference type="OrthoDB" id="5976967at2759"/>
<keyword evidence="4" id="KW-1185">Reference proteome</keyword>
<dbReference type="GO" id="GO:0005634">
    <property type="term" value="C:nucleus"/>
    <property type="evidence" value="ECO:0007669"/>
    <property type="project" value="InterPro"/>
</dbReference>
<comment type="similarity">
    <text evidence="1">Belongs to the GADD45 family.</text>
</comment>
<sequence>MTLEDLPETNMSRKVVCKAVLTVLRKAQAEKRLTCGLLPAIKLLEMDPESALFCIMPQSSQGNAALHIQTVLLQAFCYENDIRIIQVDSAEKLGDIVTGKHDGPRFDSSCVIVHQPWATDQCVLSKSEQQLVRFCHKTLDEFPQPVIKLPVP</sequence>
<dbReference type="GO" id="GO:0005737">
    <property type="term" value="C:cytoplasm"/>
    <property type="evidence" value="ECO:0007669"/>
    <property type="project" value="TreeGrafter"/>
</dbReference>
<reference evidence="3 4" key="1">
    <citation type="journal article" date="2014" name="Nat. Commun.">
        <title>Molecular traces of alternative social organization in a termite genome.</title>
        <authorList>
            <person name="Terrapon N."/>
            <person name="Li C."/>
            <person name="Robertson H.M."/>
            <person name="Ji L."/>
            <person name="Meng X."/>
            <person name="Booth W."/>
            <person name="Chen Z."/>
            <person name="Childers C.P."/>
            <person name="Glastad K.M."/>
            <person name="Gokhale K."/>
            <person name="Gowin J."/>
            <person name="Gronenberg W."/>
            <person name="Hermansen R.A."/>
            <person name="Hu H."/>
            <person name="Hunt B.G."/>
            <person name="Huylmans A.K."/>
            <person name="Khalil S.M."/>
            <person name="Mitchell R.D."/>
            <person name="Munoz-Torres M.C."/>
            <person name="Mustard J.A."/>
            <person name="Pan H."/>
            <person name="Reese J.T."/>
            <person name="Scharf M.E."/>
            <person name="Sun F."/>
            <person name="Vogel H."/>
            <person name="Xiao J."/>
            <person name="Yang W."/>
            <person name="Yang Z."/>
            <person name="Yang Z."/>
            <person name="Zhou J."/>
            <person name="Zhu J."/>
            <person name="Brent C.S."/>
            <person name="Elsik C.G."/>
            <person name="Goodisman M.A."/>
            <person name="Liberles D.A."/>
            <person name="Roe R.M."/>
            <person name="Vargo E.L."/>
            <person name="Vilcinskas A."/>
            <person name="Wang J."/>
            <person name="Bornberg-Bauer E."/>
            <person name="Korb J."/>
            <person name="Zhang G."/>
            <person name="Liebig J."/>
        </authorList>
    </citation>
    <scope>NUCLEOTIDE SEQUENCE [LARGE SCALE GENOMIC DNA]</scope>
    <source>
        <tissue evidence="3">Whole organism</tissue>
    </source>
</reference>
<dbReference type="InterPro" id="IPR029064">
    <property type="entry name" value="Ribosomal_eL30-like_sf"/>
</dbReference>
<evidence type="ECO:0000259" key="2">
    <source>
        <dbReference type="Pfam" id="PF01248"/>
    </source>
</evidence>
<dbReference type="PANTHER" id="PTHR10411">
    <property type="entry name" value="GROWTH ARREST AND DNA DAMAGE-INDUCIBLE PROTEIN GADD45"/>
    <property type="match status" value="1"/>
</dbReference>
<dbReference type="GO" id="GO:0051726">
    <property type="term" value="P:regulation of cell cycle"/>
    <property type="evidence" value="ECO:0007669"/>
    <property type="project" value="InterPro"/>
</dbReference>
<name>A0A067RAM3_ZOONE</name>
<feature type="domain" description="Ribosomal protein eL8/eL30/eS12/Gadd45" evidence="2">
    <location>
        <begin position="19"/>
        <end position="98"/>
    </location>
</feature>
<dbReference type="InterPro" id="IPR004038">
    <property type="entry name" value="Ribosomal_eL8/eL30/eS12/Gad45"/>
</dbReference>
<dbReference type="eggNOG" id="ENOG502RY8P">
    <property type="taxonomic scope" value="Eukaryota"/>
</dbReference>
<dbReference type="InParanoid" id="A0A067RAM3"/>
<dbReference type="PANTHER" id="PTHR10411:SF8">
    <property type="entry name" value="FI09246P"/>
    <property type="match status" value="1"/>
</dbReference>
<proteinExistence type="inferred from homology"/>
<organism evidence="3 4">
    <name type="scientific">Zootermopsis nevadensis</name>
    <name type="common">Dampwood termite</name>
    <dbReference type="NCBI Taxonomy" id="136037"/>
    <lineage>
        <taxon>Eukaryota</taxon>
        <taxon>Metazoa</taxon>
        <taxon>Ecdysozoa</taxon>
        <taxon>Arthropoda</taxon>
        <taxon>Hexapoda</taxon>
        <taxon>Insecta</taxon>
        <taxon>Pterygota</taxon>
        <taxon>Neoptera</taxon>
        <taxon>Polyneoptera</taxon>
        <taxon>Dictyoptera</taxon>
        <taxon>Blattodea</taxon>
        <taxon>Blattoidea</taxon>
        <taxon>Termitoidae</taxon>
        <taxon>Termopsidae</taxon>
        <taxon>Zootermopsis</taxon>
    </lineage>
</organism>
<gene>
    <name evidence="3" type="ORF">L798_09100</name>
</gene>
<dbReference type="InterPro" id="IPR024824">
    <property type="entry name" value="GADD45"/>
</dbReference>
<dbReference type="Proteomes" id="UP000027135">
    <property type="component" value="Unassembled WGS sequence"/>
</dbReference>
<dbReference type="OMA" id="AMECAPI"/>
<dbReference type="FunCoup" id="A0A067RAM3">
    <property type="interactions" value="331"/>
</dbReference>
<dbReference type="AlphaFoldDB" id="A0A067RAM3"/>
<dbReference type="STRING" id="136037.A0A067RAM3"/>
<accession>A0A067RAM3</accession>
<dbReference type="Pfam" id="PF01248">
    <property type="entry name" value="Ribosomal_L7Ae"/>
    <property type="match status" value="1"/>
</dbReference>